<sequence length="318" mass="35574">MEIPQIFKAFQRSSRDGAWVAVVISKRGIHIAQAKYLGTRPQVTKCAFYPLAEVSASALEKVRKDAHFDNSRFTTLLSASEYQLMMVDAPNVPVDELKTAIRWKIKDALSYHVDDATVDVLQIPSNKYGSDRPQSLYAVAASNETIRKRIALFEKAKIELSVIDIPEMAQRNIAALFEMESRGLAMLTFGDEGGMLTITCDGELFLARRIDISLGQLQDADENLRQQYLDRVELEVQRSLDYFDRQFQHIPVSRILLSAPQSLGLDKLLTNSLGMPVEMLDLAQGMDIFAVPELSDSEFASYALPVLGAALRQEKKAL</sequence>
<dbReference type="InterPro" id="IPR043129">
    <property type="entry name" value="ATPase_NBD"/>
</dbReference>
<evidence type="ECO:0000313" key="1">
    <source>
        <dbReference type="EMBL" id="OIR18229.1"/>
    </source>
</evidence>
<accession>A0A1J5TPI8</accession>
<gene>
    <name evidence="1" type="ORF">GALL_15570</name>
</gene>
<proteinExistence type="predicted"/>
<dbReference type="Gene3D" id="3.30.1490.300">
    <property type="match status" value="1"/>
</dbReference>
<dbReference type="AlphaFoldDB" id="A0A1J5TPI8"/>
<name>A0A1J5TPI8_9ZZZZ</name>
<dbReference type="SUPFAM" id="SSF53067">
    <property type="entry name" value="Actin-like ATPase domain"/>
    <property type="match status" value="1"/>
</dbReference>
<reference evidence="1" key="1">
    <citation type="submission" date="2016-10" db="EMBL/GenBank/DDBJ databases">
        <title>Sequence of Gallionella enrichment culture.</title>
        <authorList>
            <person name="Poehlein A."/>
            <person name="Muehling M."/>
            <person name="Daniel R."/>
        </authorList>
    </citation>
    <scope>NUCLEOTIDE SEQUENCE</scope>
</reference>
<dbReference type="InterPro" id="IPR050696">
    <property type="entry name" value="FtsA/MreB"/>
</dbReference>
<protein>
    <submittedName>
        <fullName evidence="1">Competence protein A</fullName>
    </submittedName>
</protein>
<dbReference type="PANTHER" id="PTHR32432:SF3">
    <property type="entry name" value="ETHANOLAMINE UTILIZATION PROTEIN EUTJ"/>
    <property type="match status" value="1"/>
</dbReference>
<dbReference type="PANTHER" id="PTHR32432">
    <property type="entry name" value="CELL DIVISION PROTEIN FTSA-RELATED"/>
    <property type="match status" value="1"/>
</dbReference>
<organism evidence="1">
    <name type="scientific">mine drainage metagenome</name>
    <dbReference type="NCBI Taxonomy" id="410659"/>
    <lineage>
        <taxon>unclassified sequences</taxon>
        <taxon>metagenomes</taxon>
        <taxon>ecological metagenomes</taxon>
    </lineage>
</organism>
<dbReference type="EMBL" id="MLJW01000003">
    <property type="protein sequence ID" value="OIR18229.1"/>
    <property type="molecule type" value="Genomic_DNA"/>
</dbReference>
<dbReference type="Gene3D" id="3.30.420.40">
    <property type="match status" value="2"/>
</dbReference>
<comment type="caution">
    <text evidence="1">The sequence shown here is derived from an EMBL/GenBank/DDBJ whole genome shotgun (WGS) entry which is preliminary data.</text>
</comment>